<dbReference type="RefSeq" id="WP_380621341.1">
    <property type="nucleotide sequence ID" value="NZ_JBHSDK010000015.1"/>
</dbReference>
<feature type="transmembrane region" description="Helical" evidence="1">
    <location>
        <begin position="164"/>
        <end position="182"/>
    </location>
</feature>
<keyword evidence="3" id="KW-1185">Reference proteome</keyword>
<protein>
    <submittedName>
        <fullName evidence="2">Uncharacterized protein</fullName>
    </submittedName>
</protein>
<sequence>MSDIPRSLTFPLREFARMQDIEYSYWSHRLAADYLEHRRLWRAVPPLLCLALAAIGEGEASDFFFILVFPAWWAGAVLAELSLDYRLRRRWILVPSGRRSIFSYQAPWTYALTLAAALFAIPEFPSPTLAVAGIWAFGVWFVANRRQIGGEDRAMAEVDEAMRARSIHALTGGAFLMFAMIAASDVEFGLSLVVVVPVALWIGTRPWKVVIADEARQEA</sequence>
<evidence type="ECO:0000313" key="2">
    <source>
        <dbReference type="EMBL" id="MFC4335966.1"/>
    </source>
</evidence>
<accession>A0ABV8U021</accession>
<organism evidence="2 3">
    <name type="scientific">Salininema proteolyticum</name>
    <dbReference type="NCBI Taxonomy" id="1607685"/>
    <lineage>
        <taxon>Bacteria</taxon>
        <taxon>Bacillati</taxon>
        <taxon>Actinomycetota</taxon>
        <taxon>Actinomycetes</taxon>
        <taxon>Glycomycetales</taxon>
        <taxon>Glycomycetaceae</taxon>
        <taxon>Salininema</taxon>
    </lineage>
</organism>
<keyword evidence="1" id="KW-0472">Membrane</keyword>
<keyword evidence="1" id="KW-1133">Transmembrane helix</keyword>
<dbReference type="EMBL" id="JBHSDK010000015">
    <property type="protein sequence ID" value="MFC4335966.1"/>
    <property type="molecule type" value="Genomic_DNA"/>
</dbReference>
<evidence type="ECO:0000313" key="3">
    <source>
        <dbReference type="Proteomes" id="UP001595823"/>
    </source>
</evidence>
<keyword evidence="1" id="KW-0812">Transmembrane</keyword>
<gene>
    <name evidence="2" type="ORF">ACFPET_12200</name>
</gene>
<feature type="transmembrane region" description="Helical" evidence="1">
    <location>
        <begin position="188"/>
        <end position="207"/>
    </location>
</feature>
<feature type="transmembrane region" description="Helical" evidence="1">
    <location>
        <begin position="63"/>
        <end position="81"/>
    </location>
</feature>
<name>A0ABV8U021_9ACTN</name>
<evidence type="ECO:0000256" key="1">
    <source>
        <dbReference type="SAM" id="Phobius"/>
    </source>
</evidence>
<comment type="caution">
    <text evidence="2">The sequence shown here is derived from an EMBL/GenBank/DDBJ whole genome shotgun (WGS) entry which is preliminary data.</text>
</comment>
<proteinExistence type="predicted"/>
<feature type="transmembrane region" description="Helical" evidence="1">
    <location>
        <begin position="101"/>
        <end position="121"/>
    </location>
</feature>
<dbReference type="Proteomes" id="UP001595823">
    <property type="component" value="Unassembled WGS sequence"/>
</dbReference>
<reference evidence="3" key="1">
    <citation type="journal article" date="2019" name="Int. J. Syst. Evol. Microbiol.">
        <title>The Global Catalogue of Microorganisms (GCM) 10K type strain sequencing project: providing services to taxonomists for standard genome sequencing and annotation.</title>
        <authorList>
            <consortium name="The Broad Institute Genomics Platform"/>
            <consortium name="The Broad Institute Genome Sequencing Center for Infectious Disease"/>
            <person name="Wu L."/>
            <person name="Ma J."/>
        </authorList>
    </citation>
    <scope>NUCLEOTIDE SEQUENCE [LARGE SCALE GENOMIC DNA]</scope>
    <source>
        <strain evidence="3">IBRC-M 10908</strain>
    </source>
</reference>
<feature type="transmembrane region" description="Helical" evidence="1">
    <location>
        <begin position="127"/>
        <end position="143"/>
    </location>
</feature>